<feature type="domain" description="Methyltransferase type 12" evidence="5">
    <location>
        <begin position="80"/>
        <end position="179"/>
    </location>
</feature>
<comment type="similarity">
    <text evidence="1 4">Belongs to the methyltransferase superfamily. METL family.</text>
</comment>
<dbReference type="VEuPathDB" id="FungiDB:AeMF1_000126"/>
<dbReference type="PANTHER" id="PTHR22809:SF5">
    <property type="entry name" value="TRNA N(3)-METHYLCYTIDINE METHYLTRANSFERASE METTL6"/>
    <property type="match status" value="1"/>
</dbReference>
<dbReference type="CDD" id="cd02440">
    <property type="entry name" value="AdoMet_MTases"/>
    <property type="match status" value="1"/>
</dbReference>
<organism evidence="6 7">
    <name type="scientific">Aphanomyces euteiches</name>
    <dbReference type="NCBI Taxonomy" id="100861"/>
    <lineage>
        <taxon>Eukaryota</taxon>
        <taxon>Sar</taxon>
        <taxon>Stramenopiles</taxon>
        <taxon>Oomycota</taxon>
        <taxon>Saprolegniomycetes</taxon>
        <taxon>Saprolegniales</taxon>
        <taxon>Verrucalvaceae</taxon>
        <taxon>Aphanomyces</taxon>
    </lineage>
</organism>
<evidence type="ECO:0000256" key="2">
    <source>
        <dbReference type="ARBA" id="ARBA00022603"/>
    </source>
</evidence>
<dbReference type="Pfam" id="PF08242">
    <property type="entry name" value="Methyltransf_12"/>
    <property type="match status" value="1"/>
</dbReference>
<protein>
    <recommendedName>
        <fullName evidence="4">tRNA N(3)-methylcytidine methyltransferase</fullName>
        <ecNumber evidence="4">2.1.1.-</ecNumber>
    </recommendedName>
</protein>
<dbReference type="InterPro" id="IPR029063">
    <property type="entry name" value="SAM-dependent_MTases_sf"/>
</dbReference>
<name>A0A6G0WJ07_9STRA</name>
<dbReference type="PIRSF" id="PIRSF037755">
    <property type="entry name" value="Mettl2_prd"/>
    <property type="match status" value="1"/>
</dbReference>
<dbReference type="GO" id="GO:0008173">
    <property type="term" value="F:RNA methyltransferase activity"/>
    <property type="evidence" value="ECO:0007669"/>
    <property type="project" value="UniProtKB-ARBA"/>
</dbReference>
<dbReference type="GO" id="GO:0008757">
    <property type="term" value="F:S-adenosylmethionine-dependent methyltransferase activity"/>
    <property type="evidence" value="ECO:0007669"/>
    <property type="project" value="UniProtKB-ARBA"/>
</dbReference>
<keyword evidence="7" id="KW-1185">Reference proteome</keyword>
<evidence type="ECO:0000259" key="5">
    <source>
        <dbReference type="Pfam" id="PF08242"/>
    </source>
</evidence>
<dbReference type="EC" id="2.1.1.-" evidence="4"/>
<evidence type="ECO:0000256" key="3">
    <source>
        <dbReference type="ARBA" id="ARBA00022679"/>
    </source>
</evidence>
<dbReference type="InterPro" id="IPR013217">
    <property type="entry name" value="Methyltransf_12"/>
</dbReference>
<dbReference type="AlphaFoldDB" id="A0A6G0WJ07"/>
<dbReference type="PANTHER" id="PTHR22809">
    <property type="entry name" value="METHYLTRANSFERASE-RELATED"/>
    <property type="match status" value="1"/>
</dbReference>
<gene>
    <name evidence="6" type="ORF">Ae201684_014741</name>
</gene>
<dbReference type="InterPro" id="IPR026113">
    <property type="entry name" value="METTL2/6/8-like"/>
</dbReference>
<dbReference type="EMBL" id="VJMJ01000200">
    <property type="protein sequence ID" value="KAF0727212.1"/>
    <property type="molecule type" value="Genomic_DNA"/>
</dbReference>
<dbReference type="SUPFAM" id="SSF53335">
    <property type="entry name" value="S-adenosyl-L-methionine-dependent methyltransferases"/>
    <property type="match status" value="1"/>
</dbReference>
<sequence length="267" mass="30372">MKPASSFHAHDFDWNDLAAKCRAQLEEKDQMVVNVSEDELGTLAQSNWDIFHTKNNGKVYKPRNYLSKEFPELRSSNTVLEVGCGYGSAIFPLLAECPSMFAHVCDFSPHAIDILKANPLYDATRCNAYVCDLVLDDTVGVPENSVDVVLMVFVLSAIPPTSFSHVIEKIYRALKPGGLVCFRDYGLYDLAMMRSTKKVSSTADAYDSLYYRSGDNTLAYYFSTEDLAKLFERFDIIDNSYCTVRLRNRRTQTDMDRVWIHGKFVKR</sequence>
<keyword evidence="2 4" id="KW-0489">Methyltransferase</keyword>
<dbReference type="GO" id="GO:0032259">
    <property type="term" value="P:methylation"/>
    <property type="evidence" value="ECO:0007669"/>
    <property type="project" value="UniProtKB-KW"/>
</dbReference>
<evidence type="ECO:0000256" key="1">
    <source>
        <dbReference type="ARBA" id="ARBA00009725"/>
    </source>
</evidence>
<accession>A0A6G0WJ07</accession>
<evidence type="ECO:0000313" key="7">
    <source>
        <dbReference type="Proteomes" id="UP000481153"/>
    </source>
</evidence>
<proteinExistence type="inferred from homology"/>
<reference evidence="6 7" key="1">
    <citation type="submission" date="2019-07" db="EMBL/GenBank/DDBJ databases">
        <title>Genomics analysis of Aphanomyces spp. identifies a new class of oomycete effector associated with host adaptation.</title>
        <authorList>
            <person name="Gaulin E."/>
        </authorList>
    </citation>
    <scope>NUCLEOTIDE SEQUENCE [LARGE SCALE GENOMIC DNA]</scope>
    <source>
        <strain evidence="6 7">ATCC 201684</strain>
    </source>
</reference>
<keyword evidence="3 4" id="KW-0808">Transferase</keyword>
<dbReference type="Proteomes" id="UP000481153">
    <property type="component" value="Unassembled WGS sequence"/>
</dbReference>
<comment type="function">
    <text evidence="4">S-adenosyl-L-methionine-dependent methyltransferase.</text>
</comment>
<dbReference type="Gene3D" id="3.40.50.150">
    <property type="entry name" value="Vaccinia Virus protein VP39"/>
    <property type="match status" value="1"/>
</dbReference>
<comment type="caution">
    <text evidence="6">The sequence shown here is derived from an EMBL/GenBank/DDBJ whole genome shotgun (WGS) entry which is preliminary data.</text>
</comment>
<evidence type="ECO:0000256" key="4">
    <source>
        <dbReference type="PIRNR" id="PIRNR037755"/>
    </source>
</evidence>
<evidence type="ECO:0000313" key="6">
    <source>
        <dbReference type="EMBL" id="KAF0727212.1"/>
    </source>
</evidence>